<dbReference type="AlphaFoldDB" id="A0A0S3F5E5"/>
<proteinExistence type="inferred from homology"/>
<dbReference type="KEGG" id="sbd:ATN00_20305"/>
<dbReference type="OrthoDB" id="7391322at2"/>
<keyword evidence="3" id="KW-1185">Reference proteome</keyword>
<geneLocation type="plasmid" evidence="2 3">
    <name>pDE1</name>
</geneLocation>
<dbReference type="Proteomes" id="UP000056968">
    <property type="component" value="Plasmid pDE1"/>
</dbReference>
<gene>
    <name evidence="2" type="ORF">ATN00_20305</name>
</gene>
<keyword evidence="2" id="KW-0614">Plasmid</keyword>
<evidence type="ECO:0000256" key="1">
    <source>
        <dbReference type="ARBA" id="ARBA00009981"/>
    </source>
</evidence>
<dbReference type="EMBL" id="CP013265">
    <property type="protein sequence ID" value="ALR22848.1"/>
    <property type="molecule type" value="Genomic_DNA"/>
</dbReference>
<name>A0A0S3F5E5_9SPHN</name>
<reference evidence="2 3" key="1">
    <citation type="submission" date="2015-11" db="EMBL/GenBank/DDBJ databases">
        <title>A Two-component Flavoprotein Monooxygenase System MeaXY Responsible for para-Hydroxylation of 2-Methyl-6-ethylaniline and 2,6-Diethylaniline in Sphingobium baderi DE-13.</title>
        <authorList>
            <person name="Cheng M."/>
            <person name="Meng Q."/>
            <person name="Yang Y."/>
            <person name="Chu C."/>
            <person name="Yan X."/>
            <person name="He J."/>
            <person name="Li S."/>
        </authorList>
    </citation>
    <scope>NUCLEOTIDE SEQUENCE [LARGE SCALE GENOMIC DNA]</scope>
    <source>
        <strain evidence="2 3">DE-13</strain>
        <plasmid evidence="3">Plasmid pDE1</plasmid>
    </source>
</reference>
<accession>A0A0S3F5E5</accession>
<dbReference type="InterPro" id="IPR036165">
    <property type="entry name" value="YefM-like_sf"/>
</dbReference>
<protein>
    <submittedName>
        <fullName evidence="2">Prevent-host-death family protein</fullName>
    </submittedName>
</protein>
<sequence length="99" mass="10843">MATNAESFASVALTDFHNHPGTVVDQSQHGPVVLTKNRRRYAAVVSIDYLDRAAAALEALHANRRVFTSETMTDDDAARIEASLPSEAEIAAGRFDWQQ</sequence>
<dbReference type="SUPFAM" id="SSF143120">
    <property type="entry name" value="YefM-like"/>
    <property type="match status" value="1"/>
</dbReference>
<organism evidence="2 3">
    <name type="scientific">Sphingobium baderi</name>
    <dbReference type="NCBI Taxonomy" id="1332080"/>
    <lineage>
        <taxon>Bacteria</taxon>
        <taxon>Pseudomonadati</taxon>
        <taxon>Pseudomonadota</taxon>
        <taxon>Alphaproteobacteria</taxon>
        <taxon>Sphingomonadales</taxon>
        <taxon>Sphingomonadaceae</taxon>
        <taxon>Sphingobium</taxon>
    </lineage>
</organism>
<dbReference type="RefSeq" id="WP_008830216.1">
    <property type="nucleotide sequence ID" value="NZ_CP013265.1"/>
</dbReference>
<dbReference type="NCBIfam" id="TIGR01552">
    <property type="entry name" value="phd_fam"/>
    <property type="match status" value="1"/>
</dbReference>
<comment type="similarity">
    <text evidence="1">Belongs to the phD/YefM antitoxin family.</text>
</comment>
<evidence type="ECO:0000313" key="2">
    <source>
        <dbReference type="EMBL" id="ALR22848.1"/>
    </source>
</evidence>
<evidence type="ECO:0000313" key="3">
    <source>
        <dbReference type="Proteomes" id="UP000056968"/>
    </source>
</evidence>